<dbReference type="PANTHER" id="PTHR31110:SF3">
    <property type="entry name" value="PORTAL PROTEIN"/>
    <property type="match status" value="1"/>
</dbReference>
<evidence type="ECO:0000313" key="2">
    <source>
        <dbReference type="EMBL" id="MCI12921.1"/>
    </source>
</evidence>
<dbReference type="EMBL" id="LXQA010086133">
    <property type="protein sequence ID" value="MCI12921.1"/>
    <property type="molecule type" value="Genomic_DNA"/>
</dbReference>
<accession>A0A392PLF4</accession>
<proteinExistence type="predicted"/>
<protein>
    <submittedName>
        <fullName evidence="2">Uncharacterized protein</fullName>
    </submittedName>
</protein>
<keyword evidence="3" id="KW-1185">Reference proteome</keyword>
<evidence type="ECO:0000313" key="3">
    <source>
        <dbReference type="Proteomes" id="UP000265520"/>
    </source>
</evidence>
<organism evidence="2 3">
    <name type="scientific">Trifolium medium</name>
    <dbReference type="NCBI Taxonomy" id="97028"/>
    <lineage>
        <taxon>Eukaryota</taxon>
        <taxon>Viridiplantae</taxon>
        <taxon>Streptophyta</taxon>
        <taxon>Embryophyta</taxon>
        <taxon>Tracheophyta</taxon>
        <taxon>Spermatophyta</taxon>
        <taxon>Magnoliopsida</taxon>
        <taxon>eudicotyledons</taxon>
        <taxon>Gunneridae</taxon>
        <taxon>Pentapetalae</taxon>
        <taxon>rosids</taxon>
        <taxon>fabids</taxon>
        <taxon>Fabales</taxon>
        <taxon>Fabaceae</taxon>
        <taxon>Papilionoideae</taxon>
        <taxon>50 kb inversion clade</taxon>
        <taxon>NPAAA clade</taxon>
        <taxon>Hologalegina</taxon>
        <taxon>IRL clade</taxon>
        <taxon>Trifolieae</taxon>
        <taxon>Trifolium</taxon>
    </lineage>
</organism>
<dbReference type="PANTHER" id="PTHR31110">
    <property type="entry name" value="PESTICIDAL CRYSTAL CRY8BA PROTEIN"/>
    <property type="match status" value="1"/>
</dbReference>
<feature type="region of interest" description="Disordered" evidence="1">
    <location>
        <begin position="29"/>
        <end position="53"/>
    </location>
</feature>
<name>A0A392PLF4_9FABA</name>
<reference evidence="2 3" key="1">
    <citation type="journal article" date="2018" name="Front. Plant Sci.">
        <title>Red Clover (Trifolium pratense) and Zigzag Clover (T. medium) - A Picture of Genomic Similarities and Differences.</title>
        <authorList>
            <person name="Dluhosova J."/>
            <person name="Istvanek J."/>
            <person name="Nedelnik J."/>
            <person name="Repkova J."/>
        </authorList>
    </citation>
    <scope>NUCLEOTIDE SEQUENCE [LARGE SCALE GENOMIC DNA]</scope>
    <source>
        <strain evidence="3">cv. 10/8</strain>
        <tissue evidence="2">Leaf</tissue>
    </source>
</reference>
<comment type="caution">
    <text evidence="2">The sequence shown here is derived from an EMBL/GenBank/DDBJ whole genome shotgun (WGS) entry which is preliminary data.</text>
</comment>
<feature type="non-terminal residue" evidence="2">
    <location>
        <position position="53"/>
    </location>
</feature>
<evidence type="ECO:0000256" key="1">
    <source>
        <dbReference type="SAM" id="MobiDB-lite"/>
    </source>
</evidence>
<sequence length="53" mass="5655">RSILLDCETQIEGLLATVFENYKSLDENSPTGLTDHFGPASDSAAPALHPALQ</sequence>
<dbReference type="Proteomes" id="UP000265520">
    <property type="component" value="Unassembled WGS sequence"/>
</dbReference>
<feature type="non-terminal residue" evidence="2">
    <location>
        <position position="1"/>
    </location>
</feature>
<dbReference type="AlphaFoldDB" id="A0A392PLF4"/>